<evidence type="ECO:0000313" key="2">
    <source>
        <dbReference type="Proteomes" id="UP000241362"/>
    </source>
</evidence>
<dbReference type="EMBL" id="PZKE01000008">
    <property type="protein sequence ID" value="PTE14409.1"/>
    <property type="molecule type" value="Genomic_DNA"/>
</dbReference>
<gene>
    <name evidence="1" type="ORF">C5F44_10370</name>
</gene>
<accession>A0A2T4J938</accession>
<keyword evidence="2" id="KW-1185">Reference proteome</keyword>
<dbReference type="InterPro" id="IPR029063">
    <property type="entry name" value="SAM-dependent_MTases_sf"/>
</dbReference>
<name>A0A2T4J938_FUSBL</name>
<evidence type="ECO:0008006" key="3">
    <source>
        <dbReference type="Google" id="ProtNLM"/>
    </source>
</evidence>
<dbReference type="SUPFAM" id="SSF53335">
    <property type="entry name" value="S-adenosyl-L-methionine-dependent methyltransferases"/>
    <property type="match status" value="1"/>
</dbReference>
<dbReference type="Proteomes" id="UP000241362">
    <property type="component" value="Unassembled WGS sequence"/>
</dbReference>
<proteinExistence type="predicted"/>
<dbReference type="Gene3D" id="3.40.50.150">
    <property type="entry name" value="Vaccinia Virus protein VP39"/>
    <property type="match status" value="1"/>
</dbReference>
<evidence type="ECO:0000313" key="1">
    <source>
        <dbReference type="EMBL" id="PTE14409.1"/>
    </source>
</evidence>
<sequence>MDHYLDVYHDLLRDWQGSDISFLEIGVYKGGSLDLWQGFFGPKAKLVFADIDPECRAMERPGLTIEIGDQSDGAFLDGLAARHGPFDLIIDDGGHKMNQQTTSLRHLWPHLNDGGLYVVEDTHTSYWPGFGGGLRKPDSMVEVAKQLVDQMHSWYSDEPHFKFYSAAQQIGSIRFHDSMIILEKRLHDKPRSLTARNGAVSYSTVQVDSRNRKSVF</sequence>
<reference evidence="1 2" key="1">
    <citation type="submission" date="2018-03" db="EMBL/GenBank/DDBJ databases">
        <title>Rhodobacter blasticus.</title>
        <authorList>
            <person name="Meyer T.E."/>
            <person name="Miller S."/>
            <person name="Lodha T."/>
            <person name="Gandham S."/>
            <person name="Chintalapati S."/>
            <person name="Chintalapati V.R."/>
        </authorList>
    </citation>
    <scope>NUCLEOTIDE SEQUENCE [LARGE SCALE GENOMIC DNA]</scope>
    <source>
        <strain evidence="1 2">DSM 2131</strain>
    </source>
</reference>
<dbReference type="AlphaFoldDB" id="A0A2T4J938"/>
<dbReference type="Pfam" id="PF13578">
    <property type="entry name" value="Methyltransf_24"/>
    <property type="match status" value="1"/>
</dbReference>
<organism evidence="1 2">
    <name type="scientific">Fuscovulum blasticum DSM 2131</name>
    <dbReference type="NCBI Taxonomy" id="1188250"/>
    <lineage>
        <taxon>Bacteria</taxon>
        <taxon>Pseudomonadati</taxon>
        <taxon>Pseudomonadota</taxon>
        <taxon>Alphaproteobacteria</taxon>
        <taxon>Rhodobacterales</taxon>
        <taxon>Paracoccaceae</taxon>
        <taxon>Pseudogemmobacter</taxon>
    </lineage>
</organism>
<comment type="caution">
    <text evidence="1">The sequence shown here is derived from an EMBL/GenBank/DDBJ whole genome shotgun (WGS) entry which is preliminary data.</text>
</comment>
<protein>
    <recommendedName>
        <fullName evidence="3">Class I SAM-dependent methyltransferase</fullName>
    </recommendedName>
</protein>